<dbReference type="AlphaFoldDB" id="A0A1I7ZYH3"/>
<organism evidence="1 2">
    <name type="scientific">Steinernema glaseri</name>
    <dbReference type="NCBI Taxonomy" id="37863"/>
    <lineage>
        <taxon>Eukaryota</taxon>
        <taxon>Metazoa</taxon>
        <taxon>Ecdysozoa</taxon>
        <taxon>Nematoda</taxon>
        <taxon>Chromadorea</taxon>
        <taxon>Rhabditida</taxon>
        <taxon>Tylenchina</taxon>
        <taxon>Panagrolaimomorpha</taxon>
        <taxon>Strongyloidoidea</taxon>
        <taxon>Steinernematidae</taxon>
        <taxon>Steinernema</taxon>
    </lineage>
</organism>
<dbReference type="Proteomes" id="UP000095287">
    <property type="component" value="Unplaced"/>
</dbReference>
<protein>
    <submittedName>
        <fullName evidence="2">Uncharacterized protein</fullName>
    </submittedName>
</protein>
<dbReference type="WBParaSite" id="L893_g31024.t1">
    <property type="protein sequence ID" value="L893_g31024.t1"/>
    <property type="gene ID" value="L893_g31024"/>
</dbReference>
<accession>A0A1I7ZYH3</accession>
<reference evidence="2" key="1">
    <citation type="submission" date="2016-11" db="UniProtKB">
        <authorList>
            <consortium name="WormBaseParasite"/>
        </authorList>
    </citation>
    <scope>IDENTIFICATION</scope>
</reference>
<sequence>MLFTQKCPEISTFPTAALNRNIVEIKGQRALSFDPLKSAYGEATSEICVLGESFTRGHAFKATLLEQPQSPSVYCEKYIGCLWERETHVTRARSAQLCVRADGLWKRGRCSLITWETEEVHEGYHTRLSGNSSSIHSPNRLTLPRLPVKYVSAPWRQPPRPRQNNSLTV</sequence>
<name>A0A1I7ZYH3_9BILA</name>
<keyword evidence="1" id="KW-1185">Reference proteome</keyword>
<evidence type="ECO:0000313" key="2">
    <source>
        <dbReference type="WBParaSite" id="L893_g31024.t1"/>
    </source>
</evidence>
<proteinExistence type="predicted"/>
<evidence type="ECO:0000313" key="1">
    <source>
        <dbReference type="Proteomes" id="UP000095287"/>
    </source>
</evidence>